<comment type="caution">
    <text evidence="1">The sequence shown here is derived from an EMBL/GenBank/DDBJ whole genome shotgun (WGS) entry which is preliminary data.</text>
</comment>
<protein>
    <recommendedName>
        <fullName evidence="3">Iron-only hydrogenase system regulator</fullName>
    </recommendedName>
</protein>
<keyword evidence="2" id="KW-1185">Reference proteome</keyword>
<dbReference type="InterPro" id="IPR023860">
    <property type="entry name" value="FeFe-hyd_TM1266"/>
</dbReference>
<gene>
    <name evidence="1" type="ORF">GCM10008905_11560</name>
</gene>
<accession>A0ABP3U1K2</accession>
<evidence type="ECO:0008006" key="3">
    <source>
        <dbReference type="Google" id="ProtNLM"/>
    </source>
</evidence>
<dbReference type="RefSeq" id="WP_343767672.1">
    <property type="nucleotide sequence ID" value="NZ_BAAACF010000001.1"/>
</dbReference>
<evidence type="ECO:0000313" key="2">
    <source>
        <dbReference type="Proteomes" id="UP001500339"/>
    </source>
</evidence>
<dbReference type="EMBL" id="BAAACF010000001">
    <property type="protein sequence ID" value="GAA0721278.1"/>
    <property type="molecule type" value="Genomic_DNA"/>
</dbReference>
<dbReference type="InterPro" id="IPR045865">
    <property type="entry name" value="ACT-like_dom_sf"/>
</dbReference>
<dbReference type="InterPro" id="IPR027271">
    <property type="entry name" value="Acetolactate_synth/TF_NikR_C"/>
</dbReference>
<organism evidence="1 2">
    <name type="scientific">Clostridium malenominatum</name>
    <dbReference type="NCBI Taxonomy" id="1539"/>
    <lineage>
        <taxon>Bacteria</taxon>
        <taxon>Bacillati</taxon>
        <taxon>Bacillota</taxon>
        <taxon>Clostridia</taxon>
        <taxon>Eubacteriales</taxon>
        <taxon>Clostridiaceae</taxon>
        <taxon>Clostridium</taxon>
    </lineage>
</organism>
<reference evidence="2" key="1">
    <citation type="journal article" date="2019" name="Int. J. Syst. Evol. Microbiol.">
        <title>The Global Catalogue of Microorganisms (GCM) 10K type strain sequencing project: providing services to taxonomists for standard genome sequencing and annotation.</title>
        <authorList>
            <consortium name="The Broad Institute Genomics Platform"/>
            <consortium name="The Broad Institute Genome Sequencing Center for Infectious Disease"/>
            <person name="Wu L."/>
            <person name="Ma J."/>
        </authorList>
    </citation>
    <scope>NUCLEOTIDE SEQUENCE [LARGE SCALE GENOMIC DNA]</scope>
    <source>
        <strain evidence="2">JCM 1405</strain>
    </source>
</reference>
<dbReference type="Pfam" id="PF21699">
    <property type="entry name" value="TM1266-like"/>
    <property type="match status" value="1"/>
</dbReference>
<dbReference type="Gene3D" id="3.30.70.1150">
    <property type="entry name" value="ACT-like. Chain A, domain 2"/>
    <property type="match status" value="1"/>
</dbReference>
<evidence type="ECO:0000313" key="1">
    <source>
        <dbReference type="EMBL" id="GAA0721278.1"/>
    </source>
</evidence>
<dbReference type="SUPFAM" id="SSF55021">
    <property type="entry name" value="ACT-like"/>
    <property type="match status" value="1"/>
</dbReference>
<dbReference type="Proteomes" id="UP001500339">
    <property type="component" value="Unassembled WGS sequence"/>
</dbReference>
<sequence length="83" mass="9275">MDKTVIMGISIEPRNTHAPEVQEILTRHGCIIKTRIGMHETSEKDCSHKGIILLNLCGKDEDVKTLGKDLEDIQGVTVKTMEM</sequence>
<proteinExistence type="predicted"/>
<name>A0ABP3U1K2_9CLOT</name>